<dbReference type="InterPro" id="IPR036572">
    <property type="entry name" value="Doublecortin_dom_sf"/>
</dbReference>
<gene>
    <name evidence="3" type="ORF">PACLA_8A067528</name>
</gene>
<dbReference type="InterPro" id="IPR043188">
    <property type="entry name" value="DCDC1"/>
</dbReference>
<keyword evidence="4" id="KW-1185">Reference proteome</keyword>
<accession>A0A7D9IE61</accession>
<evidence type="ECO:0000313" key="3">
    <source>
        <dbReference type="EMBL" id="CAB4003974.1"/>
    </source>
</evidence>
<dbReference type="AlphaFoldDB" id="A0A7D9IE61"/>
<dbReference type="Proteomes" id="UP001152795">
    <property type="component" value="Unassembled WGS sequence"/>
</dbReference>
<dbReference type="PANTHER" id="PTHR46302">
    <property type="entry name" value="DOUBLECORTIN DOMAIN-CONTAINING PROTEIN 1"/>
    <property type="match status" value="1"/>
</dbReference>
<comment type="caution">
    <text evidence="3">The sequence shown here is derived from an EMBL/GenBank/DDBJ whole genome shotgun (WGS) entry which is preliminary data.</text>
</comment>
<dbReference type="OrthoDB" id="9999986at2759"/>
<proteinExistence type="predicted"/>
<name>A0A7D9IE61_PARCT</name>
<dbReference type="GO" id="GO:0008017">
    <property type="term" value="F:microtubule binding"/>
    <property type="evidence" value="ECO:0007669"/>
    <property type="project" value="InterPro"/>
</dbReference>
<dbReference type="Gene3D" id="3.10.20.230">
    <property type="entry name" value="Doublecortin domain"/>
    <property type="match status" value="1"/>
</dbReference>
<dbReference type="GO" id="GO:1902412">
    <property type="term" value="P:regulation of mitotic cytokinesis"/>
    <property type="evidence" value="ECO:0007669"/>
    <property type="project" value="InterPro"/>
</dbReference>
<dbReference type="PROSITE" id="PS50309">
    <property type="entry name" value="DC"/>
    <property type="match status" value="1"/>
</dbReference>
<keyword evidence="1" id="KW-0175">Coiled coil</keyword>
<feature type="region of interest" description="Disordered" evidence="2">
    <location>
        <begin position="893"/>
        <end position="913"/>
    </location>
</feature>
<dbReference type="InterPro" id="IPR056415">
    <property type="entry name" value="DCX2_DCDC1"/>
</dbReference>
<dbReference type="Pfam" id="PF24478">
    <property type="entry name" value="DCX2_DCDC1"/>
    <property type="match status" value="1"/>
</dbReference>
<feature type="region of interest" description="Disordered" evidence="2">
    <location>
        <begin position="754"/>
        <end position="774"/>
    </location>
</feature>
<organism evidence="3 4">
    <name type="scientific">Paramuricea clavata</name>
    <name type="common">Red gorgonian</name>
    <name type="synonym">Violescent sea-whip</name>
    <dbReference type="NCBI Taxonomy" id="317549"/>
    <lineage>
        <taxon>Eukaryota</taxon>
        <taxon>Metazoa</taxon>
        <taxon>Cnidaria</taxon>
        <taxon>Anthozoa</taxon>
        <taxon>Octocorallia</taxon>
        <taxon>Malacalcyonacea</taxon>
        <taxon>Plexauridae</taxon>
        <taxon>Paramuricea</taxon>
    </lineage>
</organism>
<dbReference type="PROSITE" id="PS50231">
    <property type="entry name" value="RICIN_B_LECTIN"/>
    <property type="match status" value="1"/>
</dbReference>
<protein>
    <submittedName>
        <fullName evidence="3">Doublecortin domain-containing 5</fullName>
    </submittedName>
</protein>
<evidence type="ECO:0000256" key="2">
    <source>
        <dbReference type="SAM" id="MobiDB-lite"/>
    </source>
</evidence>
<dbReference type="InterPro" id="IPR003533">
    <property type="entry name" value="Doublecortin_dom"/>
</dbReference>
<evidence type="ECO:0000256" key="1">
    <source>
        <dbReference type="SAM" id="Coils"/>
    </source>
</evidence>
<dbReference type="PANTHER" id="PTHR46302:SF3">
    <property type="entry name" value="DOUBLECORTIN DOMAIN-CONTAINING PROTEIN 1"/>
    <property type="match status" value="1"/>
</dbReference>
<evidence type="ECO:0000313" key="4">
    <source>
        <dbReference type="Proteomes" id="UP001152795"/>
    </source>
</evidence>
<feature type="non-terminal residue" evidence="3">
    <location>
        <position position="1"/>
    </location>
</feature>
<dbReference type="SUPFAM" id="SSF89837">
    <property type="entry name" value="Doublecortin (DC)"/>
    <property type="match status" value="3"/>
</dbReference>
<sequence>ILELCTAKLHLVTAARKVFLSDGTLVKDFHQIKKNADIYISCGERFKDPFGKYIEKEKLSQMSTWTINGIVFPESETRGKTRPSLSKRMKVLVEKQQKRVLVYENEDYSKGKEIITNTFQEFLDDCTQKLEFQSRAKALYDWDGTEIANFSQVPVVDSILQTTSNTVIGPLWVTRGGEKFSFKGPYGFVDTLLDTTKARLKEAKNYENQLQSQLDNATEGVSVEVMSFTEEETKCELEQVCKKVHDLETVIPKLKSRKKRLRLKKQEEEMVGTSHSSFKFQNITEIEENSRLLGKKGIRLKVYENGKVDDEVIVYFNIHEASKGVSDNRNVLLGRLLDTITAQVMRQGNRPAGRPLARRIYKDNGKEVVNVYELETDDCIWLSFGEKFISPYTYALQLSFDKTKCFSLWNEKKIIQRETLNEDDVYGKDRASLWRTVESYPSDCKYEVIELDMGQQEKLAYTRGLQCSQIRENNTFLQNRSNLDLILFPDLSVGGKLPKGDNSMWPSDCQQWLIHQNGHITCRSFPQLCLCMSDVKVNVNYHDGTSLEGFVLKFSKRNTTDPNRIWKFTPTGDICSESNPSLVLTWIANENHQVLDDEDKQRALFGVIENNSTEENKEAIVESLSSMKDVYGGEKYSVALLPKLPAKHPAIGTQRWAIKQESLSNIGQWKFSQITNPAWNRKALSWPVNQDGTLNEEFNWPMEGFLICNAPPVKLKQILSMGPPVRLRVLKNGEHDLKRAVTVVGPDLGNMARDISGKSSVNTTKARKTSPLPSSRNDIRDLEVNLFLDRCTEALHFPFAARRVFDEHGTELFTLRDLERNQLVFVSCGESWVDFNITQSGQQRRMIMTNLSSDIAKLRLYCRLRNPQGLVLTVDGTVTAGSPVCVANCEPIEDGNDGNSDQDTHNSHSDSSIEGVRSSLLSAHERAHVNSDERLESLKWPWETAITSNGEVNTEAEQYGDFENDVVYTDNRLHKRYR</sequence>
<dbReference type="GO" id="GO:0030496">
    <property type="term" value="C:midbody"/>
    <property type="evidence" value="ECO:0007669"/>
    <property type="project" value="TreeGrafter"/>
</dbReference>
<dbReference type="CDD" id="cd17156">
    <property type="entry name" value="DCX1_DCDC5"/>
    <property type="match status" value="1"/>
</dbReference>
<dbReference type="Pfam" id="PF25510">
    <property type="entry name" value="Ubiquitin_DCDC1"/>
    <property type="match status" value="1"/>
</dbReference>
<reference evidence="3" key="1">
    <citation type="submission" date="2020-04" db="EMBL/GenBank/DDBJ databases">
        <authorList>
            <person name="Alioto T."/>
            <person name="Alioto T."/>
            <person name="Gomez Garrido J."/>
        </authorList>
    </citation>
    <scope>NUCLEOTIDE SEQUENCE</scope>
    <source>
        <strain evidence="3">A484AB</strain>
    </source>
</reference>
<feature type="coiled-coil region" evidence="1">
    <location>
        <begin position="193"/>
        <end position="220"/>
    </location>
</feature>
<dbReference type="GO" id="GO:0035556">
    <property type="term" value="P:intracellular signal transduction"/>
    <property type="evidence" value="ECO:0007669"/>
    <property type="project" value="InterPro"/>
</dbReference>
<dbReference type="InterPro" id="IPR057424">
    <property type="entry name" value="Ubiquitin_DCDC1"/>
</dbReference>
<dbReference type="EMBL" id="CACRXK020004776">
    <property type="protein sequence ID" value="CAB4003974.1"/>
    <property type="molecule type" value="Genomic_DNA"/>
</dbReference>